<feature type="coiled-coil region" evidence="1">
    <location>
        <begin position="45"/>
        <end position="107"/>
    </location>
</feature>
<dbReference type="Pfam" id="PF16526">
    <property type="entry name" value="CLZ"/>
    <property type="match status" value="1"/>
</dbReference>
<dbReference type="PANTHER" id="PTHR45638:SF11">
    <property type="entry name" value="CYCLIC NUCLEOTIDE-GATED CATION CHANNEL SUBUNIT A"/>
    <property type="match status" value="1"/>
</dbReference>
<dbReference type="WBParaSite" id="ASIM_0000493901-mRNA-1">
    <property type="protein sequence ID" value="ASIM_0000493901-mRNA-1"/>
    <property type="gene ID" value="ASIM_0000493901"/>
</dbReference>
<organism evidence="4">
    <name type="scientific">Anisakis simplex</name>
    <name type="common">Herring worm</name>
    <dbReference type="NCBI Taxonomy" id="6269"/>
    <lineage>
        <taxon>Eukaryota</taxon>
        <taxon>Metazoa</taxon>
        <taxon>Ecdysozoa</taxon>
        <taxon>Nematoda</taxon>
        <taxon>Chromadorea</taxon>
        <taxon>Rhabditida</taxon>
        <taxon>Spirurina</taxon>
        <taxon>Ascaridomorpha</taxon>
        <taxon>Ascaridoidea</taxon>
        <taxon>Anisakidae</taxon>
        <taxon>Anisakis</taxon>
        <taxon>Anisakis simplex complex</taxon>
    </lineage>
</organism>
<keyword evidence="1" id="KW-0175">Coiled coil</keyword>
<evidence type="ECO:0000256" key="1">
    <source>
        <dbReference type="SAM" id="Coils"/>
    </source>
</evidence>
<dbReference type="GO" id="GO:0005222">
    <property type="term" value="F:intracellularly cAMP-activated cation channel activity"/>
    <property type="evidence" value="ECO:0007669"/>
    <property type="project" value="TreeGrafter"/>
</dbReference>
<dbReference type="GO" id="GO:0030553">
    <property type="term" value="F:cGMP binding"/>
    <property type="evidence" value="ECO:0007669"/>
    <property type="project" value="TreeGrafter"/>
</dbReference>
<feature type="region of interest" description="Disordered" evidence="2">
    <location>
        <begin position="114"/>
        <end position="133"/>
    </location>
</feature>
<dbReference type="Gene3D" id="1.20.5.300">
    <property type="match status" value="1"/>
</dbReference>
<proteinExistence type="predicted"/>
<dbReference type="InterPro" id="IPR050866">
    <property type="entry name" value="CNG_cation_channel"/>
</dbReference>
<evidence type="ECO:0000256" key="2">
    <source>
        <dbReference type="SAM" id="MobiDB-lite"/>
    </source>
</evidence>
<dbReference type="InterPro" id="IPR032406">
    <property type="entry name" value="CLZ_dom"/>
</dbReference>
<protein>
    <submittedName>
        <fullName evidence="4">Putative cyclic nucleotide-gated ion channel (inferred by orthology to a S. mansoni protein)</fullName>
    </submittedName>
</protein>
<dbReference type="GO" id="GO:0005886">
    <property type="term" value="C:plasma membrane"/>
    <property type="evidence" value="ECO:0007669"/>
    <property type="project" value="TreeGrafter"/>
</dbReference>
<evidence type="ECO:0000259" key="3">
    <source>
        <dbReference type="Pfam" id="PF16526"/>
    </source>
</evidence>
<feature type="domain" description="Cyclic nucleotide-gated channel C-terminal leucine zipper" evidence="3">
    <location>
        <begin position="23"/>
        <end position="67"/>
    </location>
</feature>
<reference evidence="4" key="1">
    <citation type="submission" date="2017-02" db="UniProtKB">
        <authorList>
            <consortium name="WormBaseParasite"/>
        </authorList>
    </citation>
    <scope>IDENTIFICATION</scope>
</reference>
<dbReference type="AlphaFoldDB" id="A0A0M3JBG4"/>
<dbReference type="GO" id="GO:0005223">
    <property type="term" value="F:intracellularly cGMP-activated cation channel activity"/>
    <property type="evidence" value="ECO:0007669"/>
    <property type="project" value="TreeGrafter"/>
</dbReference>
<accession>A0A0M3JBG4</accession>
<dbReference type="GO" id="GO:0044877">
    <property type="term" value="F:protein-containing complex binding"/>
    <property type="evidence" value="ECO:0007669"/>
    <property type="project" value="TreeGrafter"/>
</dbReference>
<dbReference type="PANTHER" id="PTHR45638">
    <property type="entry name" value="CYCLIC NUCLEOTIDE-GATED CATION CHANNEL SUBUNIT A"/>
    <property type="match status" value="1"/>
</dbReference>
<dbReference type="GO" id="GO:0017071">
    <property type="term" value="C:intracellular cyclic nucleotide activated cation channel complex"/>
    <property type="evidence" value="ECO:0007669"/>
    <property type="project" value="TreeGrafter"/>
</dbReference>
<evidence type="ECO:0000313" key="4">
    <source>
        <dbReference type="WBParaSite" id="ASIM_0000493901-mRNA-1"/>
    </source>
</evidence>
<sequence length="133" mass="15510">LFVLNKNDLWSALKEYPDARKLLIAKGREILRKDNLLDENAPEEQMSAEEIAENLQNSLRNVQIRFEGVKRINNPSDDHFYRMARFVAEFTSTKSKLLRRIEFLESQLNRYQLPSNDVPTNSNAVQSNELSEI</sequence>
<name>A0A0M3JBG4_ANISI</name>